<dbReference type="Pfam" id="PF11726">
    <property type="entry name" value="YagK_YfjJ_C"/>
    <property type="match status" value="1"/>
</dbReference>
<keyword evidence="3" id="KW-1185">Reference proteome</keyword>
<evidence type="ECO:0000313" key="3">
    <source>
        <dbReference type="Proteomes" id="UP000538931"/>
    </source>
</evidence>
<dbReference type="EMBL" id="JACEMT010000029">
    <property type="protein sequence ID" value="MBA4500878.1"/>
    <property type="molecule type" value="Genomic_DNA"/>
</dbReference>
<comment type="caution">
    <text evidence="2">The sequence shown here is derived from an EMBL/GenBank/DDBJ whole genome shotgun (WGS) entry which is preliminary data.</text>
</comment>
<dbReference type="Proteomes" id="UP000538931">
    <property type="component" value="Unassembled WGS sequence"/>
</dbReference>
<reference evidence="2 3" key="1">
    <citation type="submission" date="2020-07" db="EMBL/GenBank/DDBJ databases">
        <title>Bacterium isolated from marien macroalgae.</title>
        <authorList>
            <person name="Zhu K."/>
            <person name="Lu D."/>
            <person name="Du Z."/>
        </authorList>
    </citation>
    <scope>NUCLEOTIDE SEQUENCE [LARGE SCALE GENOMIC DNA]</scope>
    <source>
        <strain evidence="2 3">3-1745</strain>
    </source>
</reference>
<evidence type="ECO:0000313" key="2">
    <source>
        <dbReference type="EMBL" id="MBA4500878.1"/>
    </source>
</evidence>
<protein>
    <submittedName>
        <fullName evidence="2">Inovirus Gp2 family protein</fullName>
    </submittedName>
</protein>
<dbReference type="RefSeq" id="WP_181736351.1">
    <property type="nucleotide sequence ID" value="NZ_JACEMT010000029.1"/>
</dbReference>
<name>A0A7W2ABB1_9GAMM</name>
<feature type="domain" description="YagK/YfjJ C-terminal" evidence="1">
    <location>
        <begin position="50"/>
        <end position="219"/>
    </location>
</feature>
<dbReference type="InterPro" id="IPR057271">
    <property type="entry name" value="YagK_YfjJ_C"/>
</dbReference>
<gene>
    <name evidence="2" type="ORF">H1S06_00640</name>
</gene>
<proteinExistence type="predicted"/>
<evidence type="ECO:0000259" key="1">
    <source>
        <dbReference type="Pfam" id="PF11726"/>
    </source>
</evidence>
<dbReference type="AlphaFoldDB" id="A0A7W2ABB1"/>
<accession>A0A7W2ABB1</accession>
<sequence>MPYKKLTHNPNLSLFTQPVYRGLPVLASPEYPCVLEYLESAWKLLARTKKEYNRIYAVRIELLYPANIKAIGTEDNQVMERFKKALDSRVQWRSKMLKRDGKRVHPCRVRMIWAREQDRSPNPHYHLVLLLNRDRYFRLGSYDQDADNLYALVHAAWSSAIDLQTGGVEGFMHIPKNADYHLSSNDGYAAEPDLFKRISYLCKVRTKVYGERYHGFGVSRS</sequence>
<organism evidence="2 3">
    <name type="scientific">Marinobacterium marinum</name>
    <dbReference type="NCBI Taxonomy" id="2756129"/>
    <lineage>
        <taxon>Bacteria</taxon>
        <taxon>Pseudomonadati</taxon>
        <taxon>Pseudomonadota</taxon>
        <taxon>Gammaproteobacteria</taxon>
        <taxon>Oceanospirillales</taxon>
        <taxon>Oceanospirillaceae</taxon>
        <taxon>Marinobacterium</taxon>
    </lineage>
</organism>